<dbReference type="Gene3D" id="2.60.120.1000">
    <property type="match status" value="1"/>
</dbReference>
<dbReference type="NCBIfam" id="NF040941">
    <property type="entry name" value="GGGWT_bact"/>
    <property type="match status" value="2"/>
</dbReference>
<protein>
    <recommendedName>
        <fullName evidence="15">Fibrinogen C-terminal domain-containing protein</fullName>
    </recommendedName>
</protein>
<dbReference type="SMART" id="SM00181">
    <property type="entry name" value="EGF"/>
    <property type="match status" value="2"/>
</dbReference>
<evidence type="ECO:0000256" key="3">
    <source>
        <dbReference type="ARBA" id="ARBA00022723"/>
    </source>
</evidence>
<dbReference type="SUPFAM" id="SSF57196">
    <property type="entry name" value="EGF/Laminin"/>
    <property type="match status" value="1"/>
</dbReference>
<keyword evidence="8" id="KW-0245">EGF-like domain</keyword>
<feature type="chain" id="PRO_5018124977" description="Fibrinogen C-terminal domain-containing protein" evidence="9">
    <location>
        <begin position="19"/>
        <end position="748"/>
    </location>
</feature>
<feature type="disulfide bond" evidence="8">
    <location>
        <begin position="507"/>
        <end position="516"/>
    </location>
</feature>
<keyword evidence="4" id="KW-0430">Lectin</keyword>
<reference evidence="13 14" key="1">
    <citation type="journal article" date="2018" name="Sci. Rep.">
        <title>Comparative analysis of the Pocillopora damicornis genome highlights role of immune system in coral evolution.</title>
        <authorList>
            <person name="Cunning R."/>
            <person name="Bay R.A."/>
            <person name="Gillette P."/>
            <person name="Baker A.C."/>
            <person name="Traylor-Knowles N."/>
        </authorList>
    </citation>
    <scope>NUCLEOTIDE SEQUENCE [LARGE SCALE GENOMIC DNA]</scope>
    <source>
        <strain evidence="13">RSMAS</strain>
        <tissue evidence="13">Whole animal</tissue>
    </source>
</reference>
<comment type="subcellular location">
    <subcellularLocation>
        <location evidence="1">Secreted</location>
    </subcellularLocation>
</comment>
<dbReference type="PANTHER" id="PTHR16146">
    <property type="entry name" value="INTELECTIN"/>
    <property type="match status" value="1"/>
</dbReference>
<feature type="disulfide bond" evidence="8">
    <location>
        <begin position="488"/>
        <end position="505"/>
    </location>
</feature>
<evidence type="ECO:0000256" key="2">
    <source>
        <dbReference type="ARBA" id="ARBA00022525"/>
    </source>
</evidence>
<keyword evidence="3" id="KW-0479">Metal-binding</keyword>
<keyword evidence="7 8" id="KW-1015">Disulfide bond</keyword>
<comment type="caution">
    <text evidence="13">The sequence shown here is derived from an EMBL/GenBank/DDBJ whole genome shotgun (WGS) entry which is preliminary data.</text>
</comment>
<evidence type="ECO:0000256" key="9">
    <source>
        <dbReference type="SAM" id="SignalP"/>
    </source>
</evidence>
<evidence type="ECO:0000256" key="8">
    <source>
        <dbReference type="PROSITE-ProRule" id="PRU00076"/>
    </source>
</evidence>
<dbReference type="SUPFAM" id="SSF56496">
    <property type="entry name" value="Fibrinogen C-terminal domain-like"/>
    <property type="match status" value="2"/>
</dbReference>
<evidence type="ECO:0000259" key="12">
    <source>
        <dbReference type="PROSITE" id="PS51406"/>
    </source>
</evidence>
<dbReference type="InterPro" id="IPR000742">
    <property type="entry name" value="EGF"/>
</dbReference>
<feature type="signal peptide" evidence="9">
    <location>
        <begin position="1"/>
        <end position="18"/>
    </location>
</feature>
<keyword evidence="9" id="KW-0732">Signal</keyword>
<dbReference type="PROSITE" id="PS00022">
    <property type="entry name" value="EGF_1"/>
    <property type="match status" value="1"/>
</dbReference>
<sequence length="748" mass="85157">MNSKIVCLFILLQEKVNVSVCTAIGNSPISFSSYFMVKENLWLEDKIIEQLESPDIVSCNRLCMKTAWCTSANYKMPTSQEGMGTCELNRHGAIDMNTRNLRKQQGATFSLLLKGCLRTGCLNGGSCIYCENSYACSCKEPQTEEKKGRTFGWESNRPANSCKHIRDAGDSRGDGEYWIDPENKGSPLKVYCDMTTDGGGWLLVSNLVMANSSRSVPLLVEWSYHAISQYHRNNMFLAKTAMNELRTYLNFTQLRFHCSKRSKRTFHVTTATNSIGEAVVQYFSGQTDARPNSCKSFVRMEDDNSKLAKVCRQWGSKDSRKRYVGKWSSCNRNDNRLYDHTVIVWWTYHWNIRPSQRRFDCDDFAHTVSAAHVETMYGIQVSFFILLEAFVVVTGFSHSAYFTTRENKRLIGHRIKQVDSISLKSCSQFCLRHPWCTSTNFQISTKMNGKETCELNMHGVIDENNDHFHDQEGVTFSLMLKGCLLTGCLNGGFCVFDKKENLFSCSCKIPWTGKKCENKNGIGWIYRYPALSCKNIRDVGDSKGDGEYWNDPAKNGKPFKVYCDMTTDGGGWLLISNIVKGALPIQPSLKGSYDEVSLYNEGNIVLNRSAMKELRSNVSFTQLRFFCSKQQGRTFHVTTTANSTGEAVVQYFSGQTDARPDACGSFVRMEDDNSAMSQVCKEWGGNSTNTFTNKWGDRTQDYEKRLYRQVVLVWSKYHWLLSPESKRFECDDYNGNVSTGGFWKIYVR</sequence>
<evidence type="ECO:0000256" key="6">
    <source>
        <dbReference type="ARBA" id="ARBA00023119"/>
    </source>
</evidence>
<keyword evidence="2" id="KW-0964">Secreted</keyword>
<dbReference type="AlphaFoldDB" id="A0A3M6TET4"/>
<evidence type="ECO:0008006" key="15">
    <source>
        <dbReference type="Google" id="ProtNLM"/>
    </source>
</evidence>
<dbReference type="Gene3D" id="2.10.25.10">
    <property type="entry name" value="Laminin"/>
    <property type="match status" value="1"/>
</dbReference>
<keyword evidence="14" id="KW-1185">Reference proteome</keyword>
<dbReference type="InterPro" id="IPR014716">
    <property type="entry name" value="Fibrinogen_a/b/g_C_1"/>
</dbReference>
<evidence type="ECO:0000313" key="13">
    <source>
        <dbReference type="EMBL" id="RMX39890.1"/>
    </source>
</evidence>
<dbReference type="EMBL" id="RCHS01003767">
    <property type="protein sequence ID" value="RMX39890.1"/>
    <property type="molecule type" value="Genomic_DNA"/>
</dbReference>
<feature type="domain" description="Fibrinogen C-terminal" evidence="12">
    <location>
        <begin position="153"/>
        <end position="206"/>
    </location>
</feature>
<dbReference type="GO" id="GO:0005581">
    <property type="term" value="C:collagen trimer"/>
    <property type="evidence" value="ECO:0007669"/>
    <property type="project" value="UniProtKB-KW"/>
</dbReference>
<dbReference type="GO" id="GO:0005615">
    <property type="term" value="C:extracellular space"/>
    <property type="evidence" value="ECO:0007669"/>
    <property type="project" value="TreeGrafter"/>
</dbReference>
<keyword evidence="5" id="KW-0106">Calcium</keyword>
<comment type="caution">
    <text evidence="8">Lacks conserved residue(s) required for the propagation of feature annotation.</text>
</comment>
<dbReference type="GO" id="GO:0070492">
    <property type="term" value="F:oligosaccharide binding"/>
    <property type="evidence" value="ECO:0007669"/>
    <property type="project" value="TreeGrafter"/>
</dbReference>
<proteinExistence type="predicted"/>
<dbReference type="Proteomes" id="UP000275408">
    <property type="component" value="Unassembled WGS sequence"/>
</dbReference>
<dbReference type="Pfam" id="PF00008">
    <property type="entry name" value="EGF"/>
    <property type="match status" value="1"/>
</dbReference>
<feature type="domain" description="EGF-like" evidence="10">
    <location>
        <begin position="479"/>
        <end position="517"/>
    </location>
</feature>
<feature type="domain" description="Fibrinogen C-terminal" evidence="12">
    <location>
        <begin position="524"/>
        <end position="577"/>
    </location>
</feature>
<evidence type="ECO:0000313" key="14">
    <source>
        <dbReference type="Proteomes" id="UP000275408"/>
    </source>
</evidence>
<dbReference type="Pfam" id="PF00024">
    <property type="entry name" value="PAN_1"/>
    <property type="match status" value="1"/>
</dbReference>
<dbReference type="Gene3D" id="3.90.215.10">
    <property type="entry name" value="Gamma Fibrinogen, chain A, domain 1"/>
    <property type="match status" value="1"/>
</dbReference>
<dbReference type="Pfam" id="PF01410">
    <property type="entry name" value="COLFI"/>
    <property type="match status" value="1"/>
</dbReference>
<dbReference type="PROSITE" id="PS51406">
    <property type="entry name" value="FIBRINOGEN_C_2"/>
    <property type="match status" value="2"/>
</dbReference>
<dbReference type="InterPro" id="IPR036056">
    <property type="entry name" value="Fibrinogen-like_C"/>
</dbReference>
<dbReference type="InterPro" id="IPR000885">
    <property type="entry name" value="Fib_collagen_C"/>
</dbReference>
<dbReference type="GO" id="GO:0005201">
    <property type="term" value="F:extracellular matrix structural constituent"/>
    <property type="evidence" value="ECO:0007669"/>
    <property type="project" value="InterPro"/>
</dbReference>
<feature type="domain" description="Apple" evidence="11">
    <location>
        <begin position="397"/>
        <end position="483"/>
    </location>
</feature>
<evidence type="ECO:0000259" key="10">
    <source>
        <dbReference type="PROSITE" id="PS50026"/>
    </source>
</evidence>
<evidence type="ECO:0000259" key="11">
    <source>
        <dbReference type="PROSITE" id="PS50948"/>
    </source>
</evidence>
<evidence type="ECO:0000256" key="5">
    <source>
        <dbReference type="ARBA" id="ARBA00022837"/>
    </source>
</evidence>
<dbReference type="PROSITE" id="PS01186">
    <property type="entry name" value="EGF_2"/>
    <property type="match status" value="1"/>
</dbReference>
<gene>
    <name evidence="13" type="ORF">pdam_00018497</name>
</gene>
<evidence type="ECO:0000256" key="7">
    <source>
        <dbReference type="ARBA" id="ARBA00023157"/>
    </source>
</evidence>
<dbReference type="OrthoDB" id="6007098at2759"/>
<feature type="domain" description="Apple" evidence="11">
    <location>
        <begin position="21"/>
        <end position="116"/>
    </location>
</feature>
<dbReference type="InterPro" id="IPR002181">
    <property type="entry name" value="Fibrinogen_a/b/g_C_dom"/>
</dbReference>
<evidence type="ECO:0000256" key="1">
    <source>
        <dbReference type="ARBA" id="ARBA00004613"/>
    </source>
</evidence>
<dbReference type="InterPro" id="IPR003609">
    <property type="entry name" value="Pan_app"/>
</dbReference>
<name>A0A3M6TET4_POCDA</name>
<accession>A0A3M6TET4</accession>
<dbReference type="Pfam" id="PF00147">
    <property type="entry name" value="Fibrinogen_C"/>
    <property type="match status" value="1"/>
</dbReference>
<dbReference type="PANTHER" id="PTHR16146:SF46">
    <property type="entry name" value="INTELECTIN-1A-RELATED"/>
    <property type="match status" value="1"/>
</dbReference>
<dbReference type="GO" id="GO:0046872">
    <property type="term" value="F:metal ion binding"/>
    <property type="evidence" value="ECO:0007669"/>
    <property type="project" value="UniProtKB-KW"/>
</dbReference>
<dbReference type="PROSITE" id="PS50948">
    <property type="entry name" value="PAN"/>
    <property type="match status" value="2"/>
</dbReference>
<dbReference type="PROSITE" id="PS50026">
    <property type="entry name" value="EGF_3"/>
    <property type="match status" value="1"/>
</dbReference>
<organism evidence="13 14">
    <name type="scientific">Pocillopora damicornis</name>
    <name type="common">Cauliflower coral</name>
    <name type="synonym">Millepora damicornis</name>
    <dbReference type="NCBI Taxonomy" id="46731"/>
    <lineage>
        <taxon>Eukaryota</taxon>
        <taxon>Metazoa</taxon>
        <taxon>Cnidaria</taxon>
        <taxon>Anthozoa</taxon>
        <taxon>Hexacorallia</taxon>
        <taxon>Scleractinia</taxon>
        <taxon>Astrocoeniina</taxon>
        <taxon>Pocilloporidae</taxon>
        <taxon>Pocillopora</taxon>
    </lineage>
</organism>
<evidence type="ECO:0000256" key="4">
    <source>
        <dbReference type="ARBA" id="ARBA00022734"/>
    </source>
</evidence>
<keyword evidence="6" id="KW-0176">Collagen</keyword>